<gene>
    <name evidence="4" type="ORF">DT376_08775</name>
    <name evidence="3" type="ORF">GNQ48_00435</name>
    <name evidence="5" type="ORF">L4V69_21615</name>
    <name evidence="2" type="ORF">PAERUG_P19_London_7_VIM_2_05_10_06011</name>
</gene>
<dbReference type="PANTHER" id="PTHR41252">
    <property type="entry name" value="BLR2505 PROTEIN"/>
    <property type="match status" value="1"/>
</dbReference>
<dbReference type="eggNOG" id="COG3631">
    <property type="taxonomic scope" value="Bacteria"/>
</dbReference>
<dbReference type="SUPFAM" id="SSF54427">
    <property type="entry name" value="NTF2-like"/>
    <property type="match status" value="1"/>
</dbReference>
<dbReference type="Proteomes" id="UP000045039">
    <property type="component" value="Unassembled WGS sequence"/>
</dbReference>
<feature type="domain" description="SnoaL-like" evidence="1">
    <location>
        <begin position="8"/>
        <end position="114"/>
    </location>
</feature>
<dbReference type="Pfam" id="PF12680">
    <property type="entry name" value="SnoaL_2"/>
    <property type="match status" value="1"/>
</dbReference>
<sequence length="129" mass="14374">MRSAYRIVSDHYAASSRGDLAGMLADMDERTEWTEMAGFPLAGTYVGAAAIGAGVFQALQRDWEGFRVEIERLIDGGDSVVAVGRYAATHRRSGKSFEARVAHVWTVEDGRIRRFEQFCDTLLVERATR</sequence>
<evidence type="ECO:0000259" key="1">
    <source>
        <dbReference type="Pfam" id="PF12680"/>
    </source>
</evidence>
<reference evidence="3 8" key="4">
    <citation type="submission" date="2019-11" db="EMBL/GenBank/DDBJ databases">
        <title>Genomes of ocular Pseudomonas aeruginosa isolates.</title>
        <authorList>
            <person name="Khan M."/>
            <person name="Rice S.A."/>
            <person name="Willcox M.D.P."/>
            <person name="Stapleton F."/>
        </authorList>
    </citation>
    <scope>NUCLEOTIDE SEQUENCE [LARGE SCALE GENOMIC DNA]</scope>
    <source>
        <strain evidence="3 8">PA221</strain>
    </source>
</reference>
<dbReference type="EMBL" id="WOAD01000001">
    <property type="protein sequence ID" value="MUI33458.1"/>
    <property type="molecule type" value="Genomic_DNA"/>
</dbReference>
<evidence type="ECO:0000313" key="7">
    <source>
        <dbReference type="Proteomes" id="UP000253594"/>
    </source>
</evidence>
<evidence type="ECO:0000313" key="5">
    <source>
        <dbReference type="EMBL" id="WOS75108.1"/>
    </source>
</evidence>
<name>A0A080VJ23_PSEAI</name>
<reference evidence="4 7" key="3">
    <citation type="submission" date="2018-07" db="EMBL/GenBank/DDBJ databases">
        <title>Mechanisms of high-level aminoglycoside resistance among Gram-negative pathogens in Brazil.</title>
        <authorList>
            <person name="Ballaben A.S."/>
            <person name="Darini A.L.C."/>
            <person name="Doi Y."/>
        </authorList>
    </citation>
    <scope>NUCLEOTIDE SEQUENCE [LARGE SCALE GENOMIC DNA]</scope>
    <source>
        <strain evidence="4 7">B2-305</strain>
    </source>
</reference>
<dbReference type="Proteomes" id="UP001297540">
    <property type="component" value="Chromosome"/>
</dbReference>
<dbReference type="InterPro" id="IPR037401">
    <property type="entry name" value="SnoaL-like"/>
</dbReference>
<protein>
    <submittedName>
        <fullName evidence="3">DUF4440 domain-containing protein</fullName>
    </submittedName>
    <submittedName>
        <fullName evidence="4">Nuclear transport factor 2 family protein</fullName>
    </submittedName>
    <submittedName>
        <fullName evidence="2">SnoaL-like domain protein</fullName>
    </submittedName>
</protein>
<proteinExistence type="predicted"/>
<reference evidence="2" key="1">
    <citation type="submission" date="2015-06" db="EMBL/GenBank/DDBJ databases">
        <authorList>
            <person name="Radhakrishnan R."/>
            <person name="Underwood A."/>
            <person name="Al-Shahib A."/>
        </authorList>
    </citation>
    <scope>NUCLEOTIDE SEQUENCE</scope>
    <source>
        <strain evidence="2">P19_London_7_VIM_2_05_10</strain>
    </source>
</reference>
<accession>A0A080VJ23</accession>
<dbReference type="EMBL" id="QORE01000211">
    <property type="protein sequence ID" value="RCI75221.1"/>
    <property type="molecule type" value="Genomic_DNA"/>
</dbReference>
<reference evidence="6" key="2">
    <citation type="submission" date="2015-06" db="EMBL/GenBank/DDBJ databases">
        <authorList>
            <person name="Radhakrishnan Rajesh"/>
            <person name="Underwood Anthony"/>
            <person name="Al-Shahib Ali"/>
        </authorList>
    </citation>
    <scope>NUCLEOTIDE SEQUENCE [LARGE SCALE GENOMIC DNA]</scope>
    <source>
        <strain evidence="6">P19_London_7_VIM_2_05_10</strain>
    </source>
</reference>
<evidence type="ECO:0000313" key="2">
    <source>
        <dbReference type="EMBL" id="CRP92016.1"/>
    </source>
</evidence>
<dbReference type="InterPro" id="IPR032710">
    <property type="entry name" value="NTF2-like_dom_sf"/>
</dbReference>
<evidence type="ECO:0000313" key="4">
    <source>
        <dbReference type="EMBL" id="RCI75221.1"/>
    </source>
</evidence>
<dbReference type="Gene3D" id="3.10.450.50">
    <property type="match status" value="1"/>
</dbReference>
<dbReference type="AlphaFoldDB" id="A0A080VJ23"/>
<dbReference type="Proteomes" id="UP000253594">
    <property type="component" value="Unassembled WGS sequence"/>
</dbReference>
<dbReference type="EMBL" id="CP136986">
    <property type="protein sequence ID" value="WOS75108.1"/>
    <property type="molecule type" value="Genomic_DNA"/>
</dbReference>
<reference evidence="5" key="5">
    <citation type="submission" date="2023-06" db="EMBL/GenBank/DDBJ databases">
        <authorList>
            <consortium name="Clinical and Environmental Microbiology Branch: Whole genome sequencing antimicrobial resistance pathogens in the healthcare setting"/>
        </authorList>
    </citation>
    <scope>NUCLEOTIDE SEQUENCE</scope>
    <source>
        <strain evidence="5">2021CK-01020</strain>
    </source>
</reference>
<reference evidence="5" key="6">
    <citation type="submission" date="2023-10" db="EMBL/GenBank/DDBJ databases">
        <title>Pathogen: clinical or host-associated sample.</title>
        <authorList>
            <person name="Hergert J."/>
            <person name="Casey R."/>
            <person name="Wagner J."/>
            <person name="Young E.L."/>
            <person name="Oakeson K.F."/>
        </authorList>
    </citation>
    <scope>NUCLEOTIDE SEQUENCE</scope>
    <source>
        <strain evidence="5">2021CK-01020</strain>
    </source>
</reference>
<organism evidence="2 6">
    <name type="scientific">Pseudomonas aeruginosa</name>
    <dbReference type="NCBI Taxonomy" id="287"/>
    <lineage>
        <taxon>Bacteria</taxon>
        <taxon>Pseudomonadati</taxon>
        <taxon>Pseudomonadota</taxon>
        <taxon>Gammaproteobacteria</taxon>
        <taxon>Pseudomonadales</taxon>
        <taxon>Pseudomonadaceae</taxon>
        <taxon>Pseudomonas</taxon>
    </lineage>
</organism>
<dbReference type="Proteomes" id="UP000433532">
    <property type="component" value="Unassembled WGS sequence"/>
</dbReference>
<evidence type="ECO:0000313" key="3">
    <source>
        <dbReference type="EMBL" id="MUI33458.1"/>
    </source>
</evidence>
<dbReference type="PANTHER" id="PTHR41252:SF1">
    <property type="entry name" value="BLR2505 PROTEIN"/>
    <property type="match status" value="1"/>
</dbReference>
<evidence type="ECO:0000313" key="8">
    <source>
        <dbReference type="Proteomes" id="UP000433532"/>
    </source>
</evidence>
<dbReference type="RefSeq" id="WP_003132809.1">
    <property type="nucleotide sequence ID" value="NZ_AP014622.1"/>
</dbReference>
<dbReference type="EMBL" id="CVVU01000254">
    <property type="protein sequence ID" value="CRP92016.1"/>
    <property type="molecule type" value="Genomic_DNA"/>
</dbReference>
<evidence type="ECO:0000313" key="6">
    <source>
        <dbReference type="Proteomes" id="UP000045039"/>
    </source>
</evidence>